<evidence type="ECO:0000313" key="4">
    <source>
        <dbReference type="Proteomes" id="UP001596180"/>
    </source>
</evidence>
<evidence type="ECO:0000259" key="2">
    <source>
        <dbReference type="Pfam" id="PF18029"/>
    </source>
</evidence>
<dbReference type="PANTHER" id="PTHR35908">
    <property type="entry name" value="HYPOTHETICAL FUSION PROTEIN"/>
    <property type="match status" value="1"/>
</dbReference>
<comment type="caution">
    <text evidence="3">The sequence shown here is derived from an EMBL/GenBank/DDBJ whole genome shotgun (WGS) entry which is preliminary data.</text>
</comment>
<dbReference type="InterPro" id="IPR041581">
    <property type="entry name" value="Glyoxalase_6"/>
</dbReference>
<evidence type="ECO:0000313" key="3">
    <source>
        <dbReference type="EMBL" id="MFC5851270.1"/>
    </source>
</evidence>
<evidence type="ECO:0000256" key="1">
    <source>
        <dbReference type="SAM" id="MobiDB-lite"/>
    </source>
</evidence>
<dbReference type="PANTHER" id="PTHR35908:SF1">
    <property type="entry name" value="CONSERVED PROTEIN"/>
    <property type="match status" value="1"/>
</dbReference>
<name>A0ABW1DRI6_9ACTN</name>
<proteinExistence type="predicted"/>
<accession>A0ABW1DRI6</accession>
<sequence>MTHPPASPAPDDGPTDPATPVTPVHWKLVIDTADPHAQADFWAAALGYTVEDNSALIEKLLGLGAVPADLTVEHHDRRAFRDLIAVRHPDDPYEEESGTGLGRRLLFQRVPEPKAVKNRLHLDLHPGEGRREAEVARLERLGARVLRRVEEPSGSWTVMTDPEGNEYCVH</sequence>
<feature type="domain" description="Glyoxalase-like" evidence="2">
    <location>
        <begin position="28"/>
        <end position="169"/>
    </location>
</feature>
<dbReference type="EMBL" id="JBHSOA010000009">
    <property type="protein sequence ID" value="MFC5851270.1"/>
    <property type="molecule type" value="Genomic_DNA"/>
</dbReference>
<organism evidence="3 4">
    <name type="scientific">Streptomyces chlorus</name>
    <dbReference type="NCBI Taxonomy" id="887452"/>
    <lineage>
        <taxon>Bacteria</taxon>
        <taxon>Bacillati</taxon>
        <taxon>Actinomycetota</taxon>
        <taxon>Actinomycetes</taxon>
        <taxon>Kitasatosporales</taxon>
        <taxon>Streptomycetaceae</taxon>
        <taxon>Streptomyces</taxon>
    </lineage>
</organism>
<reference evidence="4" key="1">
    <citation type="journal article" date="2019" name="Int. J. Syst. Evol. Microbiol.">
        <title>The Global Catalogue of Microorganisms (GCM) 10K type strain sequencing project: providing services to taxonomists for standard genome sequencing and annotation.</title>
        <authorList>
            <consortium name="The Broad Institute Genomics Platform"/>
            <consortium name="The Broad Institute Genome Sequencing Center for Infectious Disease"/>
            <person name="Wu L."/>
            <person name="Ma J."/>
        </authorList>
    </citation>
    <scope>NUCLEOTIDE SEQUENCE [LARGE SCALE GENOMIC DNA]</scope>
    <source>
        <strain evidence="4">JCM 10411</strain>
    </source>
</reference>
<protein>
    <submittedName>
        <fullName evidence="3">VOC family protein</fullName>
    </submittedName>
</protein>
<dbReference type="InterPro" id="IPR029068">
    <property type="entry name" value="Glyas_Bleomycin-R_OHBP_Dase"/>
</dbReference>
<dbReference type="Pfam" id="PF18029">
    <property type="entry name" value="Glyoxalase_6"/>
    <property type="match status" value="1"/>
</dbReference>
<dbReference type="Gene3D" id="3.10.180.10">
    <property type="entry name" value="2,3-Dihydroxybiphenyl 1,2-Dioxygenase, domain 1"/>
    <property type="match status" value="1"/>
</dbReference>
<dbReference type="Proteomes" id="UP001596180">
    <property type="component" value="Unassembled WGS sequence"/>
</dbReference>
<gene>
    <name evidence="3" type="ORF">ACFPZI_05315</name>
</gene>
<feature type="compositionally biased region" description="Low complexity" evidence="1">
    <location>
        <begin position="9"/>
        <end position="22"/>
    </location>
</feature>
<feature type="region of interest" description="Disordered" evidence="1">
    <location>
        <begin position="1"/>
        <end position="22"/>
    </location>
</feature>
<keyword evidence="4" id="KW-1185">Reference proteome</keyword>
<dbReference type="RefSeq" id="WP_381358843.1">
    <property type="nucleotide sequence ID" value="NZ_JBHSOA010000009.1"/>
</dbReference>
<dbReference type="SUPFAM" id="SSF54593">
    <property type="entry name" value="Glyoxalase/Bleomycin resistance protein/Dihydroxybiphenyl dioxygenase"/>
    <property type="match status" value="1"/>
</dbReference>